<accession>A0AB34JZR6</accession>
<organism evidence="1 2">
    <name type="scientific">Prymnesium parvum</name>
    <name type="common">Toxic golden alga</name>
    <dbReference type="NCBI Taxonomy" id="97485"/>
    <lineage>
        <taxon>Eukaryota</taxon>
        <taxon>Haptista</taxon>
        <taxon>Haptophyta</taxon>
        <taxon>Prymnesiophyceae</taxon>
        <taxon>Prymnesiales</taxon>
        <taxon>Prymnesiaceae</taxon>
        <taxon>Prymnesium</taxon>
    </lineage>
</organism>
<keyword evidence="2" id="KW-1185">Reference proteome</keyword>
<gene>
    <name evidence="1" type="ORF">AB1Y20_016131</name>
</gene>
<evidence type="ECO:0000313" key="2">
    <source>
        <dbReference type="Proteomes" id="UP001515480"/>
    </source>
</evidence>
<comment type="caution">
    <text evidence="1">The sequence shown here is derived from an EMBL/GenBank/DDBJ whole genome shotgun (WGS) entry which is preliminary data.</text>
</comment>
<evidence type="ECO:0000313" key="1">
    <source>
        <dbReference type="EMBL" id="KAL1527466.1"/>
    </source>
</evidence>
<protein>
    <submittedName>
        <fullName evidence="1">Uncharacterized protein</fullName>
    </submittedName>
</protein>
<dbReference type="Proteomes" id="UP001515480">
    <property type="component" value="Unassembled WGS sequence"/>
</dbReference>
<dbReference type="AlphaFoldDB" id="A0AB34JZR6"/>
<name>A0AB34JZR6_PRYPA</name>
<reference evidence="1 2" key="1">
    <citation type="journal article" date="2024" name="Science">
        <title>Giant polyketide synthase enzymes in the biosynthesis of giant marine polyether toxins.</title>
        <authorList>
            <person name="Fallon T.R."/>
            <person name="Shende V.V."/>
            <person name="Wierzbicki I.H."/>
            <person name="Pendleton A.L."/>
            <person name="Watervoot N.F."/>
            <person name="Auber R.P."/>
            <person name="Gonzalez D.J."/>
            <person name="Wisecaver J.H."/>
            <person name="Moore B.S."/>
        </authorList>
    </citation>
    <scope>NUCLEOTIDE SEQUENCE [LARGE SCALE GENOMIC DNA]</scope>
    <source>
        <strain evidence="1 2">12B1</strain>
    </source>
</reference>
<sequence>MLDALNSWTTKAMVGAKWKNVVKQDVQRGIDTAVADIEKELVKECGNEQGGALAADVVRDRVQLFAGLRTERQELSALRHRAPPFVVYQLPRPDGRIRFTASEMHKLALASPKESAPLQM</sequence>
<proteinExistence type="predicted"/>
<dbReference type="EMBL" id="JBGBPQ010000003">
    <property type="protein sequence ID" value="KAL1527466.1"/>
    <property type="molecule type" value="Genomic_DNA"/>
</dbReference>